<dbReference type="RefSeq" id="WP_343887357.1">
    <property type="nucleotide sequence ID" value="NZ_BAAAEH010000002.1"/>
</dbReference>
<evidence type="ECO:0000256" key="1">
    <source>
        <dbReference type="SAM" id="Phobius"/>
    </source>
</evidence>
<organism evidence="2 3">
    <name type="scientific">Sphingomonas oligophenolica</name>
    <dbReference type="NCBI Taxonomy" id="301154"/>
    <lineage>
        <taxon>Bacteria</taxon>
        <taxon>Pseudomonadati</taxon>
        <taxon>Pseudomonadota</taxon>
        <taxon>Alphaproteobacteria</taxon>
        <taxon>Sphingomonadales</taxon>
        <taxon>Sphingomonadaceae</taxon>
        <taxon>Sphingomonas</taxon>
    </lineage>
</organism>
<keyword evidence="3" id="KW-1185">Reference proteome</keyword>
<evidence type="ECO:0000313" key="2">
    <source>
        <dbReference type="EMBL" id="MEN2789341.1"/>
    </source>
</evidence>
<proteinExistence type="predicted"/>
<feature type="transmembrane region" description="Helical" evidence="1">
    <location>
        <begin position="42"/>
        <end position="65"/>
    </location>
</feature>
<keyword evidence="1" id="KW-0472">Membrane</keyword>
<sequence>MEFIFEILLQFLGEILLQVFFEFLAELGVHSLADTLKKPKNAVLSTIGFVLLGAMAGGVSLLILPKSLIPNLVFRKVNLLVTPLAAGGVMMLIGRQRGKRGQNLVRLDRFGYAFVFALAMAVVRYIGAE</sequence>
<comment type="caution">
    <text evidence="2">The sequence shown here is derived from an EMBL/GenBank/DDBJ whole genome shotgun (WGS) entry which is preliminary data.</text>
</comment>
<accession>A0ABU9Y0K7</accession>
<feature type="transmembrane region" description="Helical" evidence="1">
    <location>
        <begin position="77"/>
        <end position="94"/>
    </location>
</feature>
<protein>
    <submittedName>
        <fullName evidence="2">Uncharacterized protein</fullName>
    </submittedName>
</protein>
<dbReference type="Proteomes" id="UP001419910">
    <property type="component" value="Unassembled WGS sequence"/>
</dbReference>
<reference evidence="2 3" key="1">
    <citation type="submission" date="2024-05" db="EMBL/GenBank/DDBJ databases">
        <authorList>
            <person name="Liu Q."/>
            <person name="Xin Y.-H."/>
        </authorList>
    </citation>
    <scope>NUCLEOTIDE SEQUENCE [LARGE SCALE GENOMIC DNA]</scope>
    <source>
        <strain evidence="2 3">CGMCC 1.10181</strain>
    </source>
</reference>
<keyword evidence="1" id="KW-1133">Transmembrane helix</keyword>
<evidence type="ECO:0000313" key="3">
    <source>
        <dbReference type="Proteomes" id="UP001419910"/>
    </source>
</evidence>
<gene>
    <name evidence="2" type="ORF">ABC974_06880</name>
</gene>
<feature type="transmembrane region" description="Helical" evidence="1">
    <location>
        <begin position="110"/>
        <end position="127"/>
    </location>
</feature>
<name>A0ABU9Y0K7_9SPHN</name>
<feature type="transmembrane region" description="Helical" evidence="1">
    <location>
        <begin position="15"/>
        <end position="33"/>
    </location>
</feature>
<dbReference type="EMBL" id="JBDIME010000004">
    <property type="protein sequence ID" value="MEN2789341.1"/>
    <property type="molecule type" value="Genomic_DNA"/>
</dbReference>
<keyword evidence="1" id="KW-0812">Transmembrane</keyword>